<evidence type="ECO:0008006" key="3">
    <source>
        <dbReference type="Google" id="ProtNLM"/>
    </source>
</evidence>
<reference evidence="1" key="1">
    <citation type="journal article" date="2012" name="J. Bacteriol.">
        <title>Genome sequences of type strains of seven species of the marine bacterium Pseudoalteromonas.</title>
        <authorList>
            <person name="Xie B.B."/>
            <person name="Shu Y.L."/>
            <person name="Qin Q.L."/>
            <person name="Rong J.C."/>
            <person name="Zhang X.Y."/>
            <person name="Chen X.L."/>
            <person name="Shi M."/>
            <person name="He H.L."/>
            <person name="Zhou B.C."/>
            <person name="Zhang Y.Z."/>
        </authorList>
    </citation>
    <scope>NUCLEOTIDE SEQUENCE</scope>
    <source>
        <strain evidence="1">DSM 8771</strain>
    </source>
</reference>
<accession>A0AAD4AM14</accession>
<protein>
    <recommendedName>
        <fullName evidence="3">Orphan protein</fullName>
    </recommendedName>
</protein>
<dbReference type="AlphaFoldDB" id="A0AAD4AM14"/>
<name>A0AAD4AM14_9GAMM</name>
<comment type="caution">
    <text evidence="1">The sequence shown here is derived from an EMBL/GenBank/DDBJ whole genome shotgun (WGS) entry which is preliminary data.</text>
</comment>
<reference evidence="1" key="2">
    <citation type="submission" date="2015-03" db="EMBL/GenBank/DDBJ databases">
        <title>Genome sequence of Pseudoalteromonas citrea.</title>
        <authorList>
            <person name="Xie B.-B."/>
            <person name="Rong J.-C."/>
            <person name="Qin Q.-L."/>
            <person name="Zhang Y.-Z."/>
        </authorList>
    </citation>
    <scope>NUCLEOTIDE SEQUENCE</scope>
    <source>
        <strain evidence="1">DSM 8771</strain>
    </source>
</reference>
<organism evidence="1 2">
    <name type="scientific">Pseudoalteromonas citrea</name>
    <dbReference type="NCBI Taxonomy" id="43655"/>
    <lineage>
        <taxon>Bacteria</taxon>
        <taxon>Pseudomonadati</taxon>
        <taxon>Pseudomonadota</taxon>
        <taxon>Gammaproteobacteria</taxon>
        <taxon>Alteromonadales</taxon>
        <taxon>Pseudoalteromonadaceae</taxon>
        <taxon>Pseudoalteromonas</taxon>
    </lineage>
</organism>
<sequence length="229" mass="25694">MDPSVSALIALIKQQDLSAVSELYAQSSSLENIAQLKFLYHSAQQNAQVYSFYQDLCTQLCKTKPLPQGVIAGINDQSRLTFFTPALKFNNGFSLINEQGNTALHILFSNPQNVVPPFNYIRSLLLFESNEGLTHALKLRNNQQLTTIECYFAYNPHFNDLPAHEFSAVLALIEAQTQLLPQQPHVLTAICHKLKSSKHVHQLDERNHRILLLASTYQVSTSTVCGLLK</sequence>
<dbReference type="RefSeq" id="WP_010364785.1">
    <property type="nucleotide sequence ID" value="NZ_AHBZ03000012.1"/>
</dbReference>
<evidence type="ECO:0000313" key="2">
    <source>
        <dbReference type="Proteomes" id="UP000016487"/>
    </source>
</evidence>
<dbReference type="Proteomes" id="UP000016487">
    <property type="component" value="Unassembled WGS sequence"/>
</dbReference>
<proteinExistence type="predicted"/>
<evidence type="ECO:0000313" key="1">
    <source>
        <dbReference type="EMBL" id="KAF7775161.1"/>
    </source>
</evidence>
<dbReference type="EMBL" id="AHBZ03000012">
    <property type="protein sequence ID" value="KAF7775161.1"/>
    <property type="molecule type" value="Genomic_DNA"/>
</dbReference>
<gene>
    <name evidence="1" type="ORF">PCIT_a1285</name>
</gene>